<dbReference type="RefSeq" id="WP_186930879.1">
    <property type="nucleotide sequence ID" value="NZ_JACOOJ010000034.1"/>
</dbReference>
<name>A0ABR7DS25_9BACT</name>
<keyword evidence="1" id="KW-0732">Signal</keyword>
<feature type="chain" id="PRO_5045085568" evidence="1">
    <location>
        <begin position="19"/>
        <end position="387"/>
    </location>
</feature>
<comment type="caution">
    <text evidence="2">The sequence shown here is derived from an EMBL/GenBank/DDBJ whole genome shotgun (WGS) entry which is preliminary data.</text>
</comment>
<evidence type="ECO:0000256" key="1">
    <source>
        <dbReference type="SAM" id="SignalP"/>
    </source>
</evidence>
<keyword evidence="3" id="KW-1185">Reference proteome</keyword>
<organism evidence="2 3">
    <name type="scientific">Parabacteroides hominis</name>
    <dbReference type="NCBI Taxonomy" id="2763057"/>
    <lineage>
        <taxon>Bacteria</taxon>
        <taxon>Pseudomonadati</taxon>
        <taxon>Bacteroidota</taxon>
        <taxon>Bacteroidia</taxon>
        <taxon>Bacteroidales</taxon>
        <taxon>Tannerellaceae</taxon>
        <taxon>Parabacteroides</taxon>
    </lineage>
</organism>
<feature type="signal peptide" evidence="1">
    <location>
        <begin position="1"/>
        <end position="18"/>
    </location>
</feature>
<proteinExistence type="predicted"/>
<dbReference type="EMBL" id="JACOOJ010000034">
    <property type="protein sequence ID" value="MBC5634261.1"/>
    <property type="molecule type" value="Genomic_DNA"/>
</dbReference>
<dbReference type="Proteomes" id="UP000651475">
    <property type="component" value="Unassembled WGS sequence"/>
</dbReference>
<reference evidence="2 3" key="1">
    <citation type="submission" date="2020-08" db="EMBL/GenBank/DDBJ databases">
        <title>Genome public.</title>
        <authorList>
            <person name="Liu C."/>
            <person name="Sun Q."/>
        </authorList>
    </citation>
    <scope>NUCLEOTIDE SEQUENCE [LARGE SCALE GENOMIC DNA]</scope>
    <source>
        <strain evidence="2 3">NSJ-79</strain>
    </source>
</reference>
<accession>A0ABR7DS25</accession>
<gene>
    <name evidence="2" type="ORF">H8S65_16070</name>
</gene>
<protein>
    <submittedName>
        <fullName evidence="2">6-bladed beta-propeller</fullName>
    </submittedName>
</protein>
<evidence type="ECO:0000313" key="3">
    <source>
        <dbReference type="Proteomes" id="UP000651475"/>
    </source>
</evidence>
<evidence type="ECO:0000313" key="2">
    <source>
        <dbReference type="EMBL" id="MBC5634261.1"/>
    </source>
</evidence>
<sequence>MKIFFCLCSLLYSLLSLAQNKPFIVDLEKSNEDVSLNILFDKIEYVPLETTPECFLKPGAYYYVTDKYIVAMNTFWQTYLFDRKTGKFIRGLDREGGGPDEYRRWIVYLNGLNEKRNILYANDIDKWKGYDIETGEMVDIIKKPSINNDIITVFSPWAINSNQYIGNVSAEFCKKGYRLVVFNKQGFISKVYKKENILGADVLSGDGLLIFYNYKGKLYFSRIGFNAMTYEVGDKQILPHIIFRTGNKEIPDLQLDGIPSSAVSDQINILWVGESDRFIFFKYAKGYSAMTTYNCAFDKKNKKLYIPHSKKACESHYGYTNDTDGLTSVILRGMNKNGEVYGVLDVQALSEYVKLNGERGMSERGKRLVSNLMEDDNPIVVIATPKK</sequence>
<dbReference type="Pfam" id="PF17170">
    <property type="entry name" value="DUF5128"/>
    <property type="match status" value="1"/>
</dbReference>